<protein>
    <submittedName>
        <fullName evidence="2">Uncharacterized protein</fullName>
    </submittedName>
</protein>
<name>A0A547Q028_9RHOB</name>
<dbReference type="Proteomes" id="UP000318590">
    <property type="component" value="Unassembled WGS sequence"/>
</dbReference>
<keyword evidence="1" id="KW-0812">Transmembrane</keyword>
<evidence type="ECO:0000256" key="1">
    <source>
        <dbReference type="SAM" id="Phobius"/>
    </source>
</evidence>
<keyword evidence="3" id="KW-1185">Reference proteome</keyword>
<dbReference type="OrthoDB" id="7875193at2"/>
<dbReference type="EMBL" id="VFSV01000016">
    <property type="protein sequence ID" value="TRD19737.1"/>
    <property type="molecule type" value="Genomic_DNA"/>
</dbReference>
<reference evidence="2 3" key="1">
    <citation type="submission" date="2019-06" db="EMBL/GenBank/DDBJ databases">
        <title>Paenimaribius caenipelagi gen. nov., sp. nov., isolated from a tidal flat.</title>
        <authorList>
            <person name="Yoon J.-H."/>
        </authorList>
    </citation>
    <scope>NUCLEOTIDE SEQUENCE [LARGE SCALE GENOMIC DNA]</scope>
    <source>
        <strain evidence="2 3">JBTF-M29</strain>
    </source>
</reference>
<dbReference type="RefSeq" id="WP_142834783.1">
    <property type="nucleotide sequence ID" value="NZ_VFSV01000016.1"/>
</dbReference>
<feature type="transmembrane region" description="Helical" evidence="1">
    <location>
        <begin position="31"/>
        <end position="49"/>
    </location>
</feature>
<dbReference type="AlphaFoldDB" id="A0A547Q028"/>
<gene>
    <name evidence="2" type="ORF">FEV53_10560</name>
</gene>
<evidence type="ECO:0000313" key="2">
    <source>
        <dbReference type="EMBL" id="TRD19737.1"/>
    </source>
</evidence>
<proteinExistence type="predicted"/>
<comment type="caution">
    <text evidence="2">The sequence shown here is derived from an EMBL/GenBank/DDBJ whole genome shotgun (WGS) entry which is preliminary data.</text>
</comment>
<evidence type="ECO:0000313" key="3">
    <source>
        <dbReference type="Proteomes" id="UP000318590"/>
    </source>
</evidence>
<sequence length="62" mass="6373">MALILSGILFAVFVGDVVIGATSGSSYLSDVQQMLVLFAASIAFTVAILRAEGKAKAAKQPD</sequence>
<keyword evidence="1" id="KW-1133">Transmembrane helix</keyword>
<keyword evidence="1" id="KW-0472">Membrane</keyword>
<accession>A0A547Q028</accession>
<organism evidence="2 3">
    <name type="scientific">Palleronia caenipelagi</name>
    <dbReference type="NCBI Taxonomy" id="2489174"/>
    <lineage>
        <taxon>Bacteria</taxon>
        <taxon>Pseudomonadati</taxon>
        <taxon>Pseudomonadota</taxon>
        <taxon>Alphaproteobacteria</taxon>
        <taxon>Rhodobacterales</taxon>
        <taxon>Roseobacteraceae</taxon>
        <taxon>Palleronia</taxon>
    </lineage>
</organism>